<dbReference type="PROSITE" id="PS50050">
    <property type="entry name" value="TNFR_NGFR_2"/>
    <property type="match status" value="2"/>
</dbReference>
<keyword evidence="3" id="KW-0732">Signal</keyword>
<dbReference type="PANTHER" id="PTHR46874:SF1">
    <property type="entry name" value="TUMOR NECROSIS FACTOR RECEPTOR SUPERFAMILY MEMBER 6"/>
    <property type="match status" value="1"/>
</dbReference>
<gene>
    <name evidence="5" type="ORF">fugu_010236</name>
</gene>
<dbReference type="GO" id="GO:0032872">
    <property type="term" value="P:regulation of stress-activated MAPK cascade"/>
    <property type="evidence" value="ECO:0007669"/>
    <property type="project" value="TreeGrafter"/>
</dbReference>
<proteinExistence type="predicted"/>
<dbReference type="Gene3D" id="2.10.50.10">
    <property type="entry name" value="Tumor Necrosis Factor Receptor, subunit A, domain 2"/>
    <property type="match status" value="1"/>
</dbReference>
<keyword evidence="6" id="KW-1185">Reference proteome</keyword>
<keyword evidence="2" id="KW-0472">Membrane</keyword>
<evidence type="ECO:0000256" key="3">
    <source>
        <dbReference type="SAM" id="SignalP"/>
    </source>
</evidence>
<feature type="disulfide bond" evidence="1">
    <location>
        <begin position="41"/>
        <end position="54"/>
    </location>
</feature>
<dbReference type="GO" id="GO:0043066">
    <property type="term" value="P:negative regulation of apoptotic process"/>
    <property type="evidence" value="ECO:0007669"/>
    <property type="project" value="TreeGrafter"/>
</dbReference>
<reference evidence="5 6" key="1">
    <citation type="submission" date="2019-04" db="EMBL/GenBank/DDBJ databases">
        <title>The sequence and de novo assembly of Takifugu bimaculatus genome using PacBio and Hi-C technologies.</title>
        <authorList>
            <person name="Xu P."/>
            <person name="Liu B."/>
            <person name="Zhou Z."/>
        </authorList>
    </citation>
    <scope>NUCLEOTIDE SEQUENCE [LARGE SCALE GENOMIC DNA]</scope>
    <source>
        <strain evidence="5">TB-2018</strain>
        <tissue evidence="5">Muscle</tissue>
    </source>
</reference>
<comment type="caution">
    <text evidence="5">The sequence shown here is derived from an EMBL/GenBank/DDBJ whole genome shotgun (WGS) entry which is preliminary data.</text>
</comment>
<feature type="signal peptide" evidence="3">
    <location>
        <begin position="1"/>
        <end position="23"/>
    </location>
</feature>
<name>A0A4Z2CEY1_9TELE</name>
<keyword evidence="2" id="KW-0812">Transmembrane</keyword>
<dbReference type="EMBL" id="SWLE01000002">
    <property type="protein sequence ID" value="TNN02749.1"/>
    <property type="molecule type" value="Genomic_DNA"/>
</dbReference>
<dbReference type="SMART" id="SM00208">
    <property type="entry name" value="TNFR"/>
    <property type="match status" value="2"/>
</dbReference>
<dbReference type="InterPro" id="IPR001368">
    <property type="entry name" value="TNFR/NGFR_Cys_rich_reg"/>
</dbReference>
<dbReference type="GO" id="GO:0006924">
    <property type="term" value="P:activation-induced cell death of T cells"/>
    <property type="evidence" value="ECO:0007669"/>
    <property type="project" value="TreeGrafter"/>
</dbReference>
<dbReference type="GO" id="GO:0005031">
    <property type="term" value="F:tumor necrosis factor receptor activity"/>
    <property type="evidence" value="ECO:0007669"/>
    <property type="project" value="TreeGrafter"/>
</dbReference>
<evidence type="ECO:0000313" key="5">
    <source>
        <dbReference type="EMBL" id="TNN02749.1"/>
    </source>
</evidence>
<dbReference type="Pfam" id="PF00020">
    <property type="entry name" value="TNFR_c6"/>
    <property type="match status" value="2"/>
</dbReference>
<evidence type="ECO:0000259" key="4">
    <source>
        <dbReference type="PROSITE" id="PS50050"/>
    </source>
</evidence>
<sequence length="218" mass="24270">MQQLCYLAITFSCTLCFAPLLRSLGCNETQYLSSHDQQSCCNKCRPGHYVVQYCTASSPTKCKPCEDQRYIQTYNMEWSCDFCGSCSAPNMEYKSHCNATHDSVCKCKTGYECTDRPCTQCRPVSPTTRPPPPVTPVTVITVETSKDALWLMQMAAFLLITVAVCVVLKKKAGQQWITSKCGYLLAKTHEPVSPCSDDEEVTKPVQEAGNFAKIEIDP</sequence>
<feature type="disulfide bond" evidence="1">
    <location>
        <begin position="65"/>
        <end position="80"/>
    </location>
</feature>
<dbReference type="GO" id="GO:0031265">
    <property type="term" value="C:CD95 death-inducing signaling complex"/>
    <property type="evidence" value="ECO:0007669"/>
    <property type="project" value="TreeGrafter"/>
</dbReference>
<dbReference type="AlphaFoldDB" id="A0A4Z2CEY1"/>
<keyword evidence="2" id="KW-1133">Transmembrane helix</keyword>
<feature type="disulfide bond" evidence="1">
    <location>
        <begin position="44"/>
        <end position="62"/>
    </location>
</feature>
<feature type="chain" id="PRO_5021314536" description="TNFR-Cys domain-containing protein" evidence="3">
    <location>
        <begin position="24"/>
        <end position="218"/>
    </location>
</feature>
<dbReference type="GO" id="GO:0045121">
    <property type="term" value="C:membrane raft"/>
    <property type="evidence" value="ECO:0007669"/>
    <property type="project" value="TreeGrafter"/>
</dbReference>
<comment type="caution">
    <text evidence="1">Lacks conserved residue(s) required for the propagation of feature annotation.</text>
</comment>
<feature type="transmembrane region" description="Helical" evidence="2">
    <location>
        <begin position="148"/>
        <end position="168"/>
    </location>
</feature>
<dbReference type="GO" id="GO:0009897">
    <property type="term" value="C:external side of plasma membrane"/>
    <property type="evidence" value="ECO:0007669"/>
    <property type="project" value="TreeGrafter"/>
</dbReference>
<evidence type="ECO:0000313" key="6">
    <source>
        <dbReference type="Proteomes" id="UP000516260"/>
    </source>
</evidence>
<feature type="repeat" description="TNFR-Cys" evidence="1">
    <location>
        <begin position="64"/>
        <end position="105"/>
    </location>
</feature>
<evidence type="ECO:0000256" key="2">
    <source>
        <dbReference type="SAM" id="Phobius"/>
    </source>
</evidence>
<feature type="domain" description="TNFR-Cys" evidence="4">
    <location>
        <begin position="64"/>
        <end position="105"/>
    </location>
</feature>
<feature type="repeat" description="TNFR-Cys" evidence="1">
    <location>
        <begin position="25"/>
        <end position="62"/>
    </location>
</feature>
<evidence type="ECO:0000256" key="1">
    <source>
        <dbReference type="PROSITE-ProRule" id="PRU00206"/>
    </source>
</evidence>
<dbReference type="Proteomes" id="UP000516260">
    <property type="component" value="Chromosome 10"/>
</dbReference>
<accession>A0A4Z2CEY1</accession>
<dbReference type="GO" id="GO:0097192">
    <property type="term" value="P:extrinsic apoptotic signaling pathway in absence of ligand"/>
    <property type="evidence" value="ECO:0007669"/>
    <property type="project" value="TreeGrafter"/>
</dbReference>
<dbReference type="PROSITE" id="PS00652">
    <property type="entry name" value="TNFR_NGFR_1"/>
    <property type="match status" value="2"/>
</dbReference>
<dbReference type="SUPFAM" id="SSF57586">
    <property type="entry name" value="TNF receptor-like"/>
    <property type="match status" value="2"/>
</dbReference>
<protein>
    <recommendedName>
        <fullName evidence="4">TNFR-Cys domain-containing protein</fullName>
    </recommendedName>
</protein>
<keyword evidence="1" id="KW-1015">Disulfide bond</keyword>
<dbReference type="PANTHER" id="PTHR46874">
    <property type="entry name" value="TUMOR NECROSIS FACTOR RECEPTOR SUPERFAMILY MEMBER 6"/>
    <property type="match status" value="1"/>
</dbReference>
<organism evidence="5 6">
    <name type="scientific">Takifugu bimaculatus</name>
    <dbReference type="NCBI Taxonomy" id="433685"/>
    <lineage>
        <taxon>Eukaryota</taxon>
        <taxon>Metazoa</taxon>
        <taxon>Chordata</taxon>
        <taxon>Craniata</taxon>
        <taxon>Vertebrata</taxon>
        <taxon>Euteleostomi</taxon>
        <taxon>Actinopterygii</taxon>
        <taxon>Neopterygii</taxon>
        <taxon>Teleostei</taxon>
        <taxon>Neoteleostei</taxon>
        <taxon>Acanthomorphata</taxon>
        <taxon>Eupercaria</taxon>
        <taxon>Tetraodontiformes</taxon>
        <taxon>Tetradontoidea</taxon>
        <taxon>Tetraodontidae</taxon>
        <taxon>Takifugu</taxon>
    </lineage>
</organism>
<dbReference type="GO" id="GO:0097049">
    <property type="term" value="P:motor neuron apoptotic process"/>
    <property type="evidence" value="ECO:0007669"/>
    <property type="project" value="TreeGrafter"/>
</dbReference>
<feature type="domain" description="TNFR-Cys" evidence="4">
    <location>
        <begin position="25"/>
        <end position="62"/>
    </location>
</feature>
<dbReference type="GO" id="GO:0097527">
    <property type="term" value="P:necroptotic signaling pathway"/>
    <property type="evidence" value="ECO:0007669"/>
    <property type="project" value="TreeGrafter"/>
</dbReference>